<dbReference type="Proteomes" id="UP000030641">
    <property type="component" value="Unassembled WGS sequence"/>
</dbReference>
<dbReference type="OrthoDB" id="4364733at2759"/>
<proteinExistence type="predicted"/>
<organism evidence="2 3">
    <name type="scientific">Aureobasidium subglaciale (strain EXF-2481)</name>
    <name type="common">Aureobasidium pullulans var. subglaciale</name>
    <dbReference type="NCBI Taxonomy" id="1043005"/>
    <lineage>
        <taxon>Eukaryota</taxon>
        <taxon>Fungi</taxon>
        <taxon>Dikarya</taxon>
        <taxon>Ascomycota</taxon>
        <taxon>Pezizomycotina</taxon>
        <taxon>Dothideomycetes</taxon>
        <taxon>Dothideomycetidae</taxon>
        <taxon>Dothideales</taxon>
        <taxon>Saccotheciaceae</taxon>
        <taxon>Aureobasidium</taxon>
    </lineage>
</organism>
<name>A0A074YWI3_AURSE</name>
<dbReference type="InParanoid" id="A0A074YWI3"/>
<evidence type="ECO:0000256" key="1">
    <source>
        <dbReference type="SAM" id="MobiDB-lite"/>
    </source>
</evidence>
<gene>
    <name evidence="2" type="ORF">AUEXF2481DRAFT_695687</name>
</gene>
<evidence type="ECO:0000313" key="2">
    <source>
        <dbReference type="EMBL" id="KER00505.1"/>
    </source>
</evidence>
<keyword evidence="3" id="KW-1185">Reference proteome</keyword>
<dbReference type="RefSeq" id="XP_013349007.1">
    <property type="nucleotide sequence ID" value="XM_013493553.1"/>
</dbReference>
<sequence length="307" mass="34406">MAAATSNKRQRIDPPMQYQNHLPFGHTHTISQPPSFSNLALVPYPQRTPAETLSIITMVTKLDETSLRNLLIQSAISHDHIYTSHSNTTQALDFVARKLAKENATVQEFEKNVDQVHHVINVKWEKLSDAKQYNKAWDATELVNKEIAKIVNAIKEQSHQESRVNAIVALCEIGGIVAVGGDRLGAEVRKHVGCNDQLVESFWSVLATMSQEEVRKVAMSEEDFSIMEAFDKERKGYCVFDGFDEIIEHFKNSAACKDGHDEDGEEDDEYGDVDEQALINTSDAIEGSASQPIAVWFIHMLYITTTS</sequence>
<feature type="region of interest" description="Disordered" evidence="1">
    <location>
        <begin position="1"/>
        <end position="29"/>
    </location>
</feature>
<dbReference type="OMA" id="SKSAWHE"/>
<evidence type="ECO:0000313" key="3">
    <source>
        <dbReference type="Proteomes" id="UP000030641"/>
    </source>
</evidence>
<dbReference type="AlphaFoldDB" id="A0A074YWI3"/>
<reference evidence="2 3" key="1">
    <citation type="journal article" date="2014" name="BMC Genomics">
        <title>Genome sequencing of four Aureobasidium pullulans varieties: biotechnological potential, stress tolerance, and description of new species.</title>
        <authorList>
            <person name="Gostin Ar C."/>
            <person name="Ohm R.A."/>
            <person name="Kogej T."/>
            <person name="Sonjak S."/>
            <person name="Turk M."/>
            <person name="Zajc J."/>
            <person name="Zalar P."/>
            <person name="Grube M."/>
            <person name="Sun H."/>
            <person name="Han J."/>
            <person name="Sharma A."/>
            <person name="Chiniquy J."/>
            <person name="Ngan C.Y."/>
            <person name="Lipzen A."/>
            <person name="Barry K."/>
            <person name="Grigoriev I.V."/>
            <person name="Gunde-Cimerman N."/>
        </authorList>
    </citation>
    <scope>NUCLEOTIDE SEQUENCE [LARGE SCALE GENOMIC DNA]</scope>
    <source>
        <strain evidence="2 3">EXF-2481</strain>
    </source>
</reference>
<protein>
    <submittedName>
        <fullName evidence="2">Uncharacterized protein</fullName>
    </submittedName>
</protein>
<dbReference type="EMBL" id="KL584749">
    <property type="protein sequence ID" value="KER00505.1"/>
    <property type="molecule type" value="Genomic_DNA"/>
</dbReference>
<dbReference type="GeneID" id="25370711"/>
<dbReference type="HOGENOM" id="CLU_930609_0_0_1"/>
<accession>A0A074YWI3</accession>